<proteinExistence type="predicted"/>
<sequence length="74" mass="7950">VAVVTETVAPPVQWPKLPISRRQDKTTGPPSTSQQASTSPKARPSSETLAAAGPGAQRIWQFMPTPTLVRKKKT</sequence>
<accession>A0ABU6U157</accession>
<organism evidence="2 3">
    <name type="scientific">Stylosanthes scabra</name>
    <dbReference type="NCBI Taxonomy" id="79078"/>
    <lineage>
        <taxon>Eukaryota</taxon>
        <taxon>Viridiplantae</taxon>
        <taxon>Streptophyta</taxon>
        <taxon>Embryophyta</taxon>
        <taxon>Tracheophyta</taxon>
        <taxon>Spermatophyta</taxon>
        <taxon>Magnoliopsida</taxon>
        <taxon>eudicotyledons</taxon>
        <taxon>Gunneridae</taxon>
        <taxon>Pentapetalae</taxon>
        <taxon>rosids</taxon>
        <taxon>fabids</taxon>
        <taxon>Fabales</taxon>
        <taxon>Fabaceae</taxon>
        <taxon>Papilionoideae</taxon>
        <taxon>50 kb inversion clade</taxon>
        <taxon>dalbergioids sensu lato</taxon>
        <taxon>Dalbergieae</taxon>
        <taxon>Pterocarpus clade</taxon>
        <taxon>Stylosanthes</taxon>
    </lineage>
</organism>
<name>A0ABU6U157_9FABA</name>
<feature type="compositionally biased region" description="Low complexity" evidence="1">
    <location>
        <begin position="1"/>
        <end position="11"/>
    </location>
</feature>
<reference evidence="2 3" key="1">
    <citation type="journal article" date="2023" name="Plants (Basel)">
        <title>Bridging the Gap: Combining Genomics and Transcriptomics Approaches to Understand Stylosanthes scabra, an Orphan Legume from the Brazilian Caatinga.</title>
        <authorList>
            <person name="Ferreira-Neto J.R.C."/>
            <person name="da Silva M.D."/>
            <person name="Binneck E."/>
            <person name="de Melo N.F."/>
            <person name="da Silva R.H."/>
            <person name="de Melo A.L.T.M."/>
            <person name="Pandolfi V."/>
            <person name="Bustamante F.O."/>
            <person name="Brasileiro-Vidal A.C."/>
            <person name="Benko-Iseppon A.M."/>
        </authorList>
    </citation>
    <scope>NUCLEOTIDE SEQUENCE [LARGE SCALE GENOMIC DNA]</scope>
    <source>
        <tissue evidence="2">Leaves</tissue>
    </source>
</reference>
<evidence type="ECO:0000256" key="1">
    <source>
        <dbReference type="SAM" id="MobiDB-lite"/>
    </source>
</evidence>
<feature type="compositionally biased region" description="Low complexity" evidence="1">
    <location>
        <begin position="26"/>
        <end position="40"/>
    </location>
</feature>
<feature type="region of interest" description="Disordered" evidence="1">
    <location>
        <begin position="1"/>
        <end position="74"/>
    </location>
</feature>
<evidence type="ECO:0000313" key="2">
    <source>
        <dbReference type="EMBL" id="MED6154564.1"/>
    </source>
</evidence>
<evidence type="ECO:0000313" key="3">
    <source>
        <dbReference type="Proteomes" id="UP001341840"/>
    </source>
</evidence>
<dbReference type="Proteomes" id="UP001341840">
    <property type="component" value="Unassembled WGS sequence"/>
</dbReference>
<feature type="non-terminal residue" evidence="2">
    <location>
        <position position="1"/>
    </location>
</feature>
<protein>
    <submittedName>
        <fullName evidence="2">Uncharacterized protein</fullName>
    </submittedName>
</protein>
<dbReference type="EMBL" id="JASCZI010100207">
    <property type="protein sequence ID" value="MED6154564.1"/>
    <property type="molecule type" value="Genomic_DNA"/>
</dbReference>
<comment type="caution">
    <text evidence="2">The sequence shown here is derived from an EMBL/GenBank/DDBJ whole genome shotgun (WGS) entry which is preliminary data.</text>
</comment>
<keyword evidence="3" id="KW-1185">Reference proteome</keyword>
<gene>
    <name evidence="2" type="ORF">PIB30_113754</name>
</gene>